<proteinExistence type="predicted"/>
<dbReference type="Pfam" id="PF04991">
    <property type="entry name" value="LicD"/>
    <property type="match status" value="1"/>
</dbReference>
<evidence type="ECO:0000313" key="2">
    <source>
        <dbReference type="EMBL" id="AXD71353.1"/>
    </source>
</evidence>
<evidence type="ECO:0000313" key="3">
    <source>
        <dbReference type="EMBL" id="MLW03983.1"/>
    </source>
</evidence>
<dbReference type="Proteomes" id="UP000885392">
    <property type="component" value="Unassembled WGS sequence"/>
</dbReference>
<reference evidence="3" key="2">
    <citation type="submission" date="2018-10" db="EMBL/GenBank/DDBJ databases">
        <authorList>
            <consortium name="PulseNet: The National Subtyping Network for Foodborne Disease Surveillance"/>
            <person name="Tarr C.L."/>
            <person name="Trees E."/>
            <person name="Katz L.S."/>
            <person name="Carleton-Romer H.A."/>
            <person name="Stroika S."/>
            <person name="Kucerova Z."/>
            <person name="Roache K.F."/>
            <person name="Sabol A.L."/>
            <person name="Besser J."/>
            <person name="Gerner-Smidt P."/>
        </authorList>
    </citation>
    <scope>NUCLEOTIDE SEQUENCE [LARGE SCALE GENOMIC DNA]</scope>
    <source>
        <strain evidence="3">PNUSAS038541</strain>
    </source>
</reference>
<name>A0A344S914_SALER</name>
<protein>
    <submittedName>
        <fullName evidence="3">LicD family protein</fullName>
    </submittedName>
</protein>
<dbReference type="AlphaFoldDB" id="A0A344S914"/>
<dbReference type="PANTHER" id="PTHR43404:SF2">
    <property type="entry name" value="LIPOPOLYSACCHARIDE CHOLINEPHOSPHOTRANSFERASE LICD"/>
    <property type="match status" value="1"/>
</dbReference>
<dbReference type="PANTHER" id="PTHR43404">
    <property type="entry name" value="LIPOPOLYSACCHARIDE CHOLINEPHOSPHOTRANSFERASE LICD"/>
    <property type="match status" value="1"/>
</dbReference>
<dbReference type="InterPro" id="IPR052942">
    <property type="entry name" value="LPS_cholinephosphotransferase"/>
</dbReference>
<dbReference type="GO" id="GO:0009100">
    <property type="term" value="P:glycoprotein metabolic process"/>
    <property type="evidence" value="ECO:0007669"/>
    <property type="project" value="UniProtKB-ARBA"/>
</dbReference>
<dbReference type="Proteomes" id="UP000251994">
    <property type="component" value="Chromosome"/>
</dbReference>
<dbReference type="RefSeq" id="WP_053528877.1">
    <property type="nucleotide sequence ID" value="NZ_CP030219.1"/>
</dbReference>
<dbReference type="EMBL" id="CP030219">
    <property type="protein sequence ID" value="AXD71353.1"/>
    <property type="molecule type" value="Genomic_DNA"/>
</dbReference>
<evidence type="ECO:0000259" key="1">
    <source>
        <dbReference type="Pfam" id="PF04991"/>
    </source>
</evidence>
<dbReference type="EMBL" id="RVIJ01000093">
    <property type="protein sequence ID" value="MLW03983.1"/>
    <property type="molecule type" value="Genomic_DNA"/>
</dbReference>
<feature type="domain" description="LicD/FKTN/FKRP nucleotidyltransferase" evidence="1">
    <location>
        <begin position="23"/>
        <end position="249"/>
    </location>
</feature>
<accession>A0A344S914</accession>
<reference evidence="2 4" key="1">
    <citation type="submission" date="2018-06" db="EMBL/GenBank/DDBJ databases">
        <title>Completed Genome Sequences of 32 Strains from Various Serotypes of Salmonella enterica.</title>
        <authorList>
            <person name="Nash J.H.E."/>
            <person name="Robertson J."/>
            <person name="Bessonov K."/>
        </authorList>
    </citation>
    <scope>NUCLEOTIDE SEQUENCE [LARGE SCALE GENOMIC DNA]</scope>
    <source>
        <strain evidence="2 4">SA20021456</strain>
    </source>
</reference>
<sequence>MDKTLRAAQLKMLVILDEIDRICRLNNIDYWLDAGTLLGAKRHGGFIPWDDDIDICMKREDYNKFISVCNIHLDKNNFFLQTAYSDKYYVDYNTPCKVRMNKTKIIEKNEMEYNYYDMRSHHGLFVDIFPYDKYSSNVYIRKYIERFMAQLFKIKVISSYSKLPFLKNIMTKILSRVISKKLLLSTVYYLSKKMSKRKSNYCLGAGIETPFFRAYYKEDAIFPLKEIEFEGRMYKCPNDVDNYLNMMFGKDFMNIPPVSQRVWHYYSIDIGE</sequence>
<evidence type="ECO:0000313" key="4">
    <source>
        <dbReference type="Proteomes" id="UP000251994"/>
    </source>
</evidence>
<dbReference type="InterPro" id="IPR007074">
    <property type="entry name" value="LicD/FKTN/FKRP_NTP_transf"/>
</dbReference>
<gene>
    <name evidence="2" type="ORF">CHC34_10465</name>
    <name evidence="3" type="ORF">EAK82_28310</name>
</gene>
<organism evidence="3">
    <name type="scientific">Salmonella enterica</name>
    <name type="common">Salmonella choleraesuis</name>
    <dbReference type="NCBI Taxonomy" id="28901"/>
    <lineage>
        <taxon>Bacteria</taxon>
        <taxon>Pseudomonadati</taxon>
        <taxon>Pseudomonadota</taxon>
        <taxon>Gammaproteobacteria</taxon>
        <taxon>Enterobacterales</taxon>
        <taxon>Enterobacteriaceae</taxon>
        <taxon>Salmonella</taxon>
    </lineage>
</organism>